<reference evidence="3" key="1">
    <citation type="submission" date="2021-04" db="EMBL/GenBank/DDBJ databases">
        <title>Pseudaminobacter soli sp. nov., isolated from paddy soil contaminated by heavy metals.</title>
        <authorList>
            <person name="Zhang K."/>
        </authorList>
    </citation>
    <scope>NUCLEOTIDE SEQUENCE</scope>
    <source>
        <strain evidence="3">19-2017</strain>
    </source>
</reference>
<dbReference type="EMBL" id="JAGWCR010000003">
    <property type="protein sequence ID" value="MBS3648190.1"/>
    <property type="molecule type" value="Genomic_DNA"/>
</dbReference>
<keyword evidence="2" id="KW-0732">Signal</keyword>
<evidence type="ECO:0000313" key="3">
    <source>
        <dbReference type="EMBL" id="MBS3648190.1"/>
    </source>
</evidence>
<accession>A0A942DZV3</accession>
<feature type="region of interest" description="Disordered" evidence="1">
    <location>
        <begin position="70"/>
        <end position="91"/>
    </location>
</feature>
<evidence type="ECO:0000256" key="1">
    <source>
        <dbReference type="SAM" id="MobiDB-lite"/>
    </source>
</evidence>
<dbReference type="RefSeq" id="WP_188253760.1">
    <property type="nucleotide sequence ID" value="NZ_JABVCF010000003.1"/>
</dbReference>
<feature type="signal peptide" evidence="2">
    <location>
        <begin position="1"/>
        <end position="27"/>
    </location>
</feature>
<evidence type="ECO:0000313" key="4">
    <source>
        <dbReference type="Proteomes" id="UP000680348"/>
    </source>
</evidence>
<organism evidence="3 4">
    <name type="scientific">Pseudaminobacter soli</name>
    <name type="common">ex Zhang et al. 2022</name>
    <dbReference type="NCBI Taxonomy" id="2831468"/>
    <lineage>
        <taxon>Bacteria</taxon>
        <taxon>Pseudomonadati</taxon>
        <taxon>Pseudomonadota</taxon>
        <taxon>Alphaproteobacteria</taxon>
        <taxon>Hyphomicrobiales</taxon>
        <taxon>Phyllobacteriaceae</taxon>
        <taxon>Pseudaminobacter</taxon>
    </lineage>
</organism>
<comment type="caution">
    <text evidence="3">The sequence shown here is derived from an EMBL/GenBank/DDBJ whole genome shotgun (WGS) entry which is preliminary data.</text>
</comment>
<gene>
    <name evidence="3" type="ORF">KEU06_06060</name>
</gene>
<name>A0A942DZV3_9HYPH</name>
<evidence type="ECO:0000256" key="2">
    <source>
        <dbReference type="SAM" id="SignalP"/>
    </source>
</evidence>
<proteinExistence type="predicted"/>
<dbReference type="Proteomes" id="UP000680348">
    <property type="component" value="Unassembled WGS sequence"/>
</dbReference>
<sequence length="169" mass="17739">MSVAARLAAALAAGVMVVSMTVANAWAQSTAAELTAAFCATRMAGNDTEVKPLLTPALLKLVEEAEQRSRAIAQAQPDEKPPFGDGIPYQSFPDKPDTCVPDEPVAKAGITEAPVTYAIAAAPEASWTDTLILTLVEGKMLIDDIRFPGAADGGDSYTLREILSDAFDQ</sequence>
<feature type="chain" id="PRO_5037888048" description="DUF3828 domain-containing protein" evidence="2">
    <location>
        <begin position="28"/>
        <end position="169"/>
    </location>
</feature>
<keyword evidence="4" id="KW-1185">Reference proteome</keyword>
<dbReference type="AlphaFoldDB" id="A0A942DZV3"/>
<protein>
    <recommendedName>
        <fullName evidence="5">DUF3828 domain-containing protein</fullName>
    </recommendedName>
</protein>
<evidence type="ECO:0008006" key="5">
    <source>
        <dbReference type="Google" id="ProtNLM"/>
    </source>
</evidence>